<organism evidence="4 5">
    <name type="scientific">Streptomyces lucensis JCM 4490</name>
    <dbReference type="NCBI Taxonomy" id="1306176"/>
    <lineage>
        <taxon>Bacteria</taxon>
        <taxon>Bacillati</taxon>
        <taxon>Actinomycetota</taxon>
        <taxon>Actinomycetes</taxon>
        <taxon>Kitasatosporales</taxon>
        <taxon>Streptomycetaceae</taxon>
        <taxon>Streptomyces</taxon>
    </lineage>
</organism>
<evidence type="ECO:0000313" key="4">
    <source>
        <dbReference type="EMBL" id="GGW74201.1"/>
    </source>
</evidence>
<dbReference type="InterPro" id="IPR015943">
    <property type="entry name" value="WD40/YVTN_repeat-like_dom_sf"/>
</dbReference>
<accession>A0A918JC74</accession>
<dbReference type="InterPro" id="IPR048433">
    <property type="entry name" value="YNCE-like_beta-prop"/>
</dbReference>
<dbReference type="EMBL" id="BMUE01000017">
    <property type="protein sequence ID" value="GGW74201.1"/>
    <property type="molecule type" value="Genomic_DNA"/>
</dbReference>
<dbReference type="Proteomes" id="UP000620224">
    <property type="component" value="Unassembled WGS sequence"/>
</dbReference>
<dbReference type="PANTHER" id="PTHR47197:SF3">
    <property type="entry name" value="DIHYDRO-HEME D1 DEHYDROGENASE"/>
    <property type="match status" value="1"/>
</dbReference>
<gene>
    <name evidence="4" type="ORF">GCM10010503_59590</name>
</gene>
<dbReference type="Gene3D" id="2.130.10.10">
    <property type="entry name" value="YVTN repeat-like/Quinoprotein amine dehydrogenase"/>
    <property type="match status" value="2"/>
</dbReference>
<keyword evidence="1 2" id="KW-0732">Signal</keyword>
<reference evidence="4 5" key="1">
    <citation type="journal article" date="2014" name="Int. J. Syst. Evol. Microbiol.">
        <title>Complete genome sequence of Corynebacterium casei LMG S-19264T (=DSM 44701T), isolated from a smear-ripened cheese.</title>
        <authorList>
            <consortium name="US DOE Joint Genome Institute (JGI-PGF)"/>
            <person name="Walter F."/>
            <person name="Albersmeier A."/>
            <person name="Kalinowski J."/>
            <person name="Ruckert C."/>
        </authorList>
    </citation>
    <scope>NUCLEOTIDE SEQUENCE [LARGE SCALE GENOMIC DNA]</scope>
    <source>
        <strain evidence="4 5">JCM 4490</strain>
    </source>
</reference>
<sequence length="394" mass="43029">MRTTKAARLLATGAAVTALTLLSACGGGEDPADRARTTTAPVRPRVDKAKVDVLPGMPPVEDPTDLYAADRPNRLSPVVRDFPSRVYVPNTNSNTVTVIDPATYRVVETIPVGRQPQHVVPSWDLKTLWVNNDLGNSLTPIDPRTGRAGKPVDVHDPYNLYFTPDGKYAVVMASMDRQLVFRDAHTMKVAKTLPVSCYGVNHADFSIDGRYFIVSCEFSGEILKVDTARMEVVAQERLPYQGAMPQDVKISPDGKLFYIADMVAGGVWILDGDRFTPPRFLATGKGAHGLYVSRDSREMYISNRGEGTISIFDFSRNRLTKKWRLPGGGSPDMGGVSADGKVLWLSGRYNSEVYAIDTRTGAELARVKVGSGPHGLAVYPQPGRYSLGHTGVFR</sequence>
<dbReference type="NCBIfam" id="TIGR02276">
    <property type="entry name" value="beta_rpt_yvtn"/>
    <property type="match status" value="1"/>
</dbReference>
<dbReference type="PANTHER" id="PTHR47197">
    <property type="entry name" value="PROTEIN NIRF"/>
    <property type="match status" value="1"/>
</dbReference>
<evidence type="ECO:0000256" key="1">
    <source>
        <dbReference type="ARBA" id="ARBA00022729"/>
    </source>
</evidence>
<feature type="signal peptide" evidence="2">
    <location>
        <begin position="1"/>
        <end position="24"/>
    </location>
</feature>
<dbReference type="InterPro" id="IPR011964">
    <property type="entry name" value="YVTN_b-propeller_repeat"/>
</dbReference>
<feature type="chain" id="PRO_5037415481" description="YNCE-like beta-propeller domain-containing protein" evidence="2">
    <location>
        <begin position="25"/>
        <end position="394"/>
    </location>
</feature>
<dbReference type="RefSeq" id="WP_190018490.1">
    <property type="nucleotide sequence ID" value="NZ_BMUE01000017.1"/>
</dbReference>
<name>A0A918JC74_9ACTN</name>
<dbReference type="InterPro" id="IPR018391">
    <property type="entry name" value="PQQ_b-propeller_rpt"/>
</dbReference>
<evidence type="ECO:0000256" key="2">
    <source>
        <dbReference type="SAM" id="SignalP"/>
    </source>
</evidence>
<comment type="caution">
    <text evidence="4">The sequence shown here is derived from an EMBL/GenBank/DDBJ whole genome shotgun (WGS) entry which is preliminary data.</text>
</comment>
<evidence type="ECO:0000259" key="3">
    <source>
        <dbReference type="Pfam" id="PF21783"/>
    </source>
</evidence>
<dbReference type="PROSITE" id="PS51257">
    <property type="entry name" value="PROKAR_LIPOPROTEIN"/>
    <property type="match status" value="1"/>
</dbReference>
<dbReference type="Pfam" id="PF21783">
    <property type="entry name" value="YNCE"/>
    <property type="match status" value="1"/>
</dbReference>
<dbReference type="AlphaFoldDB" id="A0A918JC74"/>
<feature type="domain" description="YNCE-like beta-propeller" evidence="3">
    <location>
        <begin position="84"/>
        <end position="376"/>
    </location>
</feature>
<dbReference type="InterPro" id="IPR011045">
    <property type="entry name" value="N2O_reductase_N"/>
</dbReference>
<keyword evidence="5" id="KW-1185">Reference proteome</keyword>
<dbReference type="InterPro" id="IPR051200">
    <property type="entry name" value="Host-pathogen_enzymatic-act"/>
</dbReference>
<dbReference type="SMART" id="SM00564">
    <property type="entry name" value="PQQ"/>
    <property type="match status" value="2"/>
</dbReference>
<protein>
    <recommendedName>
        <fullName evidence="3">YNCE-like beta-propeller domain-containing protein</fullName>
    </recommendedName>
</protein>
<dbReference type="SUPFAM" id="SSF50974">
    <property type="entry name" value="Nitrous oxide reductase, N-terminal domain"/>
    <property type="match status" value="1"/>
</dbReference>
<evidence type="ECO:0000313" key="5">
    <source>
        <dbReference type="Proteomes" id="UP000620224"/>
    </source>
</evidence>
<proteinExistence type="predicted"/>